<protein>
    <submittedName>
        <fullName evidence="3">Uncharacterized protein</fullName>
    </submittedName>
</protein>
<sequence>MNENQDEQISQPAEDIEQPKEVQTTEIDTTYQINTLNMIDSINNIQIINMFLLCVIIGVLLGGALWKNLRP</sequence>
<keyword evidence="2" id="KW-1133">Transmembrane helix</keyword>
<accession>A0AAU8B498</accession>
<proteinExistence type="predicted"/>
<name>A0AAU8B498_9VIRU</name>
<organism evidence="3">
    <name type="scientific">Dulem virus 68</name>
    <dbReference type="NCBI Taxonomy" id="3145779"/>
    <lineage>
        <taxon>Viruses</taxon>
        <taxon>Monodnaviria</taxon>
        <taxon>Loebvirae</taxon>
        <taxon>Hofneiviricota</taxon>
        <taxon>Faserviricetes</taxon>
        <taxon>Tubulavirales</taxon>
        <taxon>Inoviridae</taxon>
        <taxon>Inovirus</taxon>
    </lineage>
</organism>
<feature type="transmembrane region" description="Helical" evidence="2">
    <location>
        <begin position="47"/>
        <end position="66"/>
    </location>
</feature>
<reference evidence="3" key="1">
    <citation type="submission" date="2024-03" db="EMBL/GenBank/DDBJ databases">
        <title>Diverse circular DNA viruses in blood, oral, and fecal samples of captive lemurs.</title>
        <authorList>
            <person name="Paietta E.N."/>
            <person name="Kraberger S."/>
            <person name="Lund M.C."/>
            <person name="Custer J.M."/>
            <person name="Vargas K.M."/>
            <person name="Ehmke E.E."/>
            <person name="Yoder A.D."/>
            <person name="Varsani A."/>
        </authorList>
    </citation>
    <scope>NUCLEOTIDE SEQUENCE</scope>
    <source>
        <strain evidence="3">Duke_25FS_81</strain>
    </source>
</reference>
<keyword evidence="2" id="KW-0812">Transmembrane</keyword>
<evidence type="ECO:0000256" key="2">
    <source>
        <dbReference type="SAM" id="Phobius"/>
    </source>
</evidence>
<evidence type="ECO:0000256" key="1">
    <source>
        <dbReference type="SAM" id="MobiDB-lite"/>
    </source>
</evidence>
<feature type="region of interest" description="Disordered" evidence="1">
    <location>
        <begin position="1"/>
        <end position="24"/>
    </location>
</feature>
<dbReference type="EMBL" id="PP511664">
    <property type="protein sequence ID" value="XCD06380.1"/>
    <property type="molecule type" value="Genomic_DNA"/>
</dbReference>
<evidence type="ECO:0000313" key="3">
    <source>
        <dbReference type="EMBL" id="XCD06380.1"/>
    </source>
</evidence>
<keyword evidence="2" id="KW-0472">Membrane</keyword>